<protein>
    <submittedName>
        <fullName evidence="2">Uncharacterized protein</fullName>
    </submittedName>
</protein>
<evidence type="ECO:0000256" key="1">
    <source>
        <dbReference type="SAM" id="MobiDB-lite"/>
    </source>
</evidence>
<evidence type="ECO:0000313" key="3">
    <source>
        <dbReference type="Proteomes" id="UP001499884"/>
    </source>
</evidence>
<comment type="caution">
    <text evidence="2">The sequence shown here is derived from an EMBL/GenBank/DDBJ whole genome shotgun (WGS) entry which is preliminary data.</text>
</comment>
<sequence>MEGPVTSAMPRGTRASRGSRPTSVIRHLPVTPHSVVGPILMPDFCPKPQGALAKSGFLQSNVAPEKTITRKDSSCFPACLLRR</sequence>
<proteinExistence type="predicted"/>
<feature type="region of interest" description="Disordered" evidence="1">
    <location>
        <begin position="1"/>
        <end position="23"/>
    </location>
</feature>
<dbReference type="Proteomes" id="UP001499884">
    <property type="component" value="Unassembled WGS sequence"/>
</dbReference>
<keyword evidence="3" id="KW-1185">Reference proteome</keyword>
<accession>A0ABP7FKU2</accession>
<organism evidence="2 3">
    <name type="scientific">Streptomyces tremellae</name>
    <dbReference type="NCBI Taxonomy" id="1124239"/>
    <lineage>
        <taxon>Bacteria</taxon>
        <taxon>Bacillati</taxon>
        <taxon>Actinomycetota</taxon>
        <taxon>Actinomycetes</taxon>
        <taxon>Kitasatosporales</taxon>
        <taxon>Streptomycetaceae</taxon>
        <taxon>Streptomyces</taxon>
    </lineage>
</organism>
<evidence type="ECO:0000313" key="2">
    <source>
        <dbReference type="EMBL" id="GAA3741902.1"/>
    </source>
</evidence>
<dbReference type="EMBL" id="BAABEP010000033">
    <property type="protein sequence ID" value="GAA3741902.1"/>
    <property type="molecule type" value="Genomic_DNA"/>
</dbReference>
<reference evidence="3" key="1">
    <citation type="journal article" date="2019" name="Int. J. Syst. Evol. Microbiol.">
        <title>The Global Catalogue of Microorganisms (GCM) 10K type strain sequencing project: providing services to taxonomists for standard genome sequencing and annotation.</title>
        <authorList>
            <consortium name="The Broad Institute Genomics Platform"/>
            <consortium name="The Broad Institute Genome Sequencing Center for Infectious Disease"/>
            <person name="Wu L."/>
            <person name="Ma J."/>
        </authorList>
    </citation>
    <scope>NUCLEOTIDE SEQUENCE [LARGE SCALE GENOMIC DNA]</scope>
    <source>
        <strain evidence="3">JCM 30846</strain>
    </source>
</reference>
<name>A0ABP7FKU2_9ACTN</name>
<gene>
    <name evidence="2" type="ORF">GCM10023082_43510</name>
</gene>